<dbReference type="PANTHER" id="PTHR43014:SF5">
    <property type="entry name" value="GLUTATHIONE REDUCTASE (NADPH)"/>
    <property type="match status" value="1"/>
</dbReference>
<dbReference type="SUPFAM" id="SSF51905">
    <property type="entry name" value="FAD/NAD(P)-binding domain"/>
    <property type="match status" value="1"/>
</dbReference>
<keyword evidence="2 3" id="KW-0274">FAD</keyword>
<feature type="domain" description="FAD/NAD(P)-binding" evidence="5">
    <location>
        <begin position="6"/>
        <end position="313"/>
    </location>
</feature>
<protein>
    <submittedName>
        <fullName evidence="6">NAD(P)/FAD-dependent oxidoreductase</fullName>
    </submittedName>
</protein>
<dbReference type="RefSeq" id="WP_125072743.1">
    <property type="nucleotide sequence ID" value="NZ_QWZQ01000033.1"/>
</dbReference>
<dbReference type="PIRSF" id="PIRSF000350">
    <property type="entry name" value="Mercury_reductase_MerA"/>
    <property type="match status" value="1"/>
</dbReference>
<keyword evidence="7" id="KW-1185">Reference proteome</keyword>
<feature type="binding site" evidence="3">
    <location>
        <position position="258"/>
    </location>
    <ligand>
        <name>NAD(+)</name>
        <dbReference type="ChEBI" id="CHEBI:57540"/>
    </ligand>
</feature>
<keyword evidence="3" id="KW-0547">Nucleotide-binding</keyword>
<feature type="binding site" evidence="3">
    <location>
        <begin position="172"/>
        <end position="179"/>
    </location>
    <ligand>
        <name>NAD(+)</name>
        <dbReference type="ChEBI" id="CHEBI:57540"/>
    </ligand>
</feature>
<dbReference type="PANTHER" id="PTHR43014">
    <property type="entry name" value="MERCURIC REDUCTASE"/>
    <property type="match status" value="1"/>
</dbReference>
<dbReference type="Pfam" id="PF07992">
    <property type="entry name" value="Pyr_redox_2"/>
    <property type="match status" value="1"/>
</dbReference>
<dbReference type="InterPro" id="IPR036188">
    <property type="entry name" value="FAD/NAD-bd_sf"/>
</dbReference>
<proteinExistence type="predicted"/>
<evidence type="ECO:0000259" key="5">
    <source>
        <dbReference type="Pfam" id="PF07992"/>
    </source>
</evidence>
<sequence length="440" mass="47505">MSEHFDVLYLGSGHGTFDGAIPLAARGKKVAVVEADLVGGTCPNRGCNAKITLDLPASLKHQVDQFQGYGLTGTPAINWADNYAHERTVIEGLPDMIAGLLKRAGVTLIHGRGRFVDAHTVTVAGTAYRADKIVIATGLHPHQLDLPGAELTHDSSDFLNLKQLPRHLTIIGGGYVALEAASMALTAGSGVTLLLRGDQALRGFYQPFVEQLLTQLVQRGLDLRRNWVPTGFQRVSSQLEVHSATDTIGTNWILNATGRNPNTADLGLETIGVAYNDNGIVVDDHLQTSVPDVYAAGDVLAKTQPKLTPTAIFESTYLMHQFAGDTDAAIQYPAIPSVVFTTPRLAQVGTIPAANDPQSHLSITNLRDDWYRQTTRDVHGHSLWVTDADQRLVAAAELSNQAENTINAVLPAIQYRLTPAQREQLVTLFPSIGFSAWNAF</sequence>
<dbReference type="Gene3D" id="3.50.50.60">
    <property type="entry name" value="FAD/NAD(P)-binding domain"/>
    <property type="match status" value="1"/>
</dbReference>
<evidence type="ECO:0000256" key="4">
    <source>
        <dbReference type="PIRSR" id="PIRSR000350-4"/>
    </source>
</evidence>
<keyword evidence="3" id="KW-0520">NAD</keyword>
<dbReference type="PRINTS" id="PR00368">
    <property type="entry name" value="FADPNR"/>
</dbReference>
<evidence type="ECO:0000313" key="6">
    <source>
        <dbReference type="EMBL" id="RRK09973.1"/>
    </source>
</evidence>
<name>A0A426D5R9_9LACO</name>
<accession>A0A426D5R9</accession>
<gene>
    <name evidence="6" type="ORF">D1831_09730</name>
</gene>
<keyword evidence="1" id="KW-0285">Flavoprotein</keyword>
<dbReference type="GO" id="GO:0016491">
    <property type="term" value="F:oxidoreductase activity"/>
    <property type="evidence" value="ECO:0007669"/>
    <property type="project" value="InterPro"/>
</dbReference>
<dbReference type="SUPFAM" id="SSF55424">
    <property type="entry name" value="FAD/NAD-linked reductases, dimerisation (C-terminal) domain"/>
    <property type="match status" value="1"/>
</dbReference>
<dbReference type="AlphaFoldDB" id="A0A426D5R9"/>
<comment type="caution">
    <text evidence="6">The sequence shown here is derived from an EMBL/GenBank/DDBJ whole genome shotgun (WGS) entry which is preliminary data.</text>
</comment>
<evidence type="ECO:0000256" key="3">
    <source>
        <dbReference type="PIRSR" id="PIRSR000350-3"/>
    </source>
</evidence>
<evidence type="ECO:0000256" key="2">
    <source>
        <dbReference type="ARBA" id="ARBA00022827"/>
    </source>
</evidence>
<dbReference type="Proteomes" id="UP000283633">
    <property type="component" value="Unassembled WGS sequence"/>
</dbReference>
<evidence type="ECO:0000256" key="1">
    <source>
        <dbReference type="ARBA" id="ARBA00022630"/>
    </source>
</evidence>
<dbReference type="PRINTS" id="PR00411">
    <property type="entry name" value="PNDRDTASEI"/>
</dbReference>
<organism evidence="6 7">
    <name type="scientific">Lactiplantibacillus garii</name>
    <dbReference type="NCBI Taxonomy" id="2306423"/>
    <lineage>
        <taxon>Bacteria</taxon>
        <taxon>Bacillati</taxon>
        <taxon>Bacillota</taxon>
        <taxon>Bacilli</taxon>
        <taxon>Lactobacillales</taxon>
        <taxon>Lactobacillaceae</taxon>
        <taxon>Lactiplantibacillus</taxon>
    </lineage>
</organism>
<comment type="cofactor">
    <cofactor evidence="3">
        <name>FAD</name>
        <dbReference type="ChEBI" id="CHEBI:57692"/>
    </cofactor>
    <text evidence="3">Binds 1 FAD per subunit.</text>
</comment>
<dbReference type="OrthoDB" id="9800167at2"/>
<feature type="disulfide bond" description="Redox-active" evidence="4">
    <location>
        <begin position="42"/>
        <end position="47"/>
    </location>
</feature>
<dbReference type="InterPro" id="IPR023753">
    <property type="entry name" value="FAD/NAD-binding_dom"/>
</dbReference>
<feature type="binding site" evidence="3">
    <location>
        <position position="298"/>
    </location>
    <ligand>
        <name>FAD</name>
        <dbReference type="ChEBI" id="CHEBI:57692"/>
    </ligand>
</feature>
<dbReference type="EMBL" id="QWZQ01000033">
    <property type="protein sequence ID" value="RRK09973.1"/>
    <property type="molecule type" value="Genomic_DNA"/>
</dbReference>
<evidence type="ECO:0000313" key="7">
    <source>
        <dbReference type="Proteomes" id="UP000283633"/>
    </source>
</evidence>
<reference evidence="6 7" key="1">
    <citation type="submission" date="2018-08" db="EMBL/GenBank/DDBJ databases">
        <title>Genome Lactobacillus garii FI11369.</title>
        <authorList>
            <person name="Diaz M."/>
            <person name="Narbad A."/>
        </authorList>
    </citation>
    <scope>NUCLEOTIDE SEQUENCE [LARGE SCALE GENOMIC DNA]</scope>
    <source>
        <strain evidence="6 7">FI11369</strain>
    </source>
</reference>
<dbReference type="InterPro" id="IPR016156">
    <property type="entry name" value="FAD/NAD-linked_Rdtase_dimer_sf"/>
</dbReference>
<feature type="binding site" evidence="3">
    <location>
        <position position="113"/>
    </location>
    <ligand>
        <name>FAD</name>
        <dbReference type="ChEBI" id="CHEBI:57692"/>
    </ligand>
</feature>
<dbReference type="GO" id="GO:0000166">
    <property type="term" value="F:nucleotide binding"/>
    <property type="evidence" value="ECO:0007669"/>
    <property type="project" value="UniProtKB-KW"/>
</dbReference>
<dbReference type="InterPro" id="IPR001100">
    <property type="entry name" value="Pyr_nuc-diS_OxRdtase"/>
</dbReference>